<protein>
    <submittedName>
        <fullName evidence="1">Uncharacterized protein</fullName>
    </submittedName>
</protein>
<reference evidence="2" key="1">
    <citation type="journal article" date="2016" name="Nat. Biotechnol.">
        <title>Sequencing wild and cultivated cassava and related species reveals extensive interspecific hybridization and genetic diversity.</title>
        <authorList>
            <person name="Bredeson J.V."/>
            <person name="Lyons J.B."/>
            <person name="Prochnik S.E."/>
            <person name="Wu G.A."/>
            <person name="Ha C.M."/>
            <person name="Edsinger-Gonzales E."/>
            <person name="Grimwood J."/>
            <person name="Schmutz J."/>
            <person name="Rabbi I.Y."/>
            <person name="Egesi C."/>
            <person name="Nauluvula P."/>
            <person name="Lebot V."/>
            <person name="Ndunguru J."/>
            <person name="Mkamilo G."/>
            <person name="Bart R.S."/>
            <person name="Setter T.L."/>
            <person name="Gleadow R.M."/>
            <person name="Kulakow P."/>
            <person name="Ferguson M.E."/>
            <person name="Rounsley S."/>
            <person name="Rokhsar D.S."/>
        </authorList>
    </citation>
    <scope>NUCLEOTIDE SEQUENCE [LARGE SCALE GENOMIC DNA]</scope>
    <source>
        <strain evidence="2">cv. AM560-2</strain>
    </source>
</reference>
<dbReference type="EMBL" id="CM004399">
    <property type="protein sequence ID" value="KAG8640851.1"/>
    <property type="molecule type" value="Genomic_DNA"/>
</dbReference>
<comment type="caution">
    <text evidence="1">The sequence shown here is derived from an EMBL/GenBank/DDBJ whole genome shotgun (WGS) entry which is preliminary data.</text>
</comment>
<dbReference type="Proteomes" id="UP000091857">
    <property type="component" value="Chromosome 13"/>
</dbReference>
<keyword evidence="2" id="KW-1185">Reference proteome</keyword>
<name>A0ACB7GLN0_MANES</name>
<proteinExistence type="predicted"/>
<evidence type="ECO:0000313" key="1">
    <source>
        <dbReference type="EMBL" id="KAG8640851.1"/>
    </source>
</evidence>
<accession>A0ACB7GLN0</accession>
<organism evidence="1 2">
    <name type="scientific">Manihot esculenta</name>
    <name type="common">Cassava</name>
    <name type="synonym">Jatropha manihot</name>
    <dbReference type="NCBI Taxonomy" id="3983"/>
    <lineage>
        <taxon>Eukaryota</taxon>
        <taxon>Viridiplantae</taxon>
        <taxon>Streptophyta</taxon>
        <taxon>Embryophyta</taxon>
        <taxon>Tracheophyta</taxon>
        <taxon>Spermatophyta</taxon>
        <taxon>Magnoliopsida</taxon>
        <taxon>eudicotyledons</taxon>
        <taxon>Gunneridae</taxon>
        <taxon>Pentapetalae</taxon>
        <taxon>rosids</taxon>
        <taxon>fabids</taxon>
        <taxon>Malpighiales</taxon>
        <taxon>Euphorbiaceae</taxon>
        <taxon>Crotonoideae</taxon>
        <taxon>Manihoteae</taxon>
        <taxon>Manihot</taxon>
    </lineage>
</organism>
<evidence type="ECO:0000313" key="2">
    <source>
        <dbReference type="Proteomes" id="UP000091857"/>
    </source>
</evidence>
<gene>
    <name evidence="1" type="ORF">MANES_13G082746v8</name>
</gene>
<sequence>MVGDETRPQHCITLRDYVRLDISEDPSKHLEQFLDLCDNYKQNDVSDETIKLSLFLFTLKDKAKKNMVDNVAGGSFMRKEILESFAPLDELATTNFEFSIDRIPPRRPTRMHEIDIVSTVEAHIEILIKRLDKFTNDSVNFVVQVCENCTSNHDSNV</sequence>